<dbReference type="CDD" id="cd06171">
    <property type="entry name" value="Sigma70_r4"/>
    <property type="match status" value="1"/>
</dbReference>
<dbReference type="Pfam" id="PF04542">
    <property type="entry name" value="Sigma70_r2"/>
    <property type="match status" value="1"/>
</dbReference>
<keyword evidence="4" id="KW-0238">DNA-binding</keyword>
<evidence type="ECO:0000313" key="11">
    <source>
        <dbReference type="Proteomes" id="UP000270112"/>
    </source>
</evidence>
<evidence type="ECO:0000256" key="4">
    <source>
        <dbReference type="ARBA" id="ARBA00023125"/>
    </source>
</evidence>
<dbReference type="Proteomes" id="UP000270112">
    <property type="component" value="Unassembled WGS sequence"/>
</dbReference>
<sequence length="198" mass="22206">MDDLIQRARNGDSEAFVTLFEHSKQALWRAAMAVLGNVDDAADVLQETTVKAWRAMPRFGGRCAVGTWFMRILLRTCYDYRRRRQRETPCAMGFFDADVDGSGVSWEPAAEAMLAGAGVRRAPDRDEALDVRAALGKLSADDRLVLVLFYVNDFPVRHVSLIMNLSEGAVRTRLARARDRFKIIYGNPGSHEKAEVAR</sequence>
<dbReference type="InterPro" id="IPR039425">
    <property type="entry name" value="RNA_pol_sigma-70-like"/>
</dbReference>
<dbReference type="OrthoDB" id="9780326at2"/>
<dbReference type="Pfam" id="PF08281">
    <property type="entry name" value="Sigma70_r4_2"/>
    <property type="match status" value="1"/>
</dbReference>
<comment type="caution">
    <text evidence="9">The sequence shown here is derived from an EMBL/GenBank/DDBJ whole genome shotgun (WGS) entry which is preliminary data.</text>
</comment>
<dbReference type="InterPro" id="IPR013324">
    <property type="entry name" value="RNA_pol_sigma_r3/r4-like"/>
</dbReference>
<dbReference type="Gene3D" id="1.10.1740.10">
    <property type="match status" value="1"/>
</dbReference>
<keyword evidence="5" id="KW-0804">Transcription</keyword>
<evidence type="ECO:0000259" key="7">
    <source>
        <dbReference type="Pfam" id="PF08281"/>
    </source>
</evidence>
<reference evidence="8 10" key="1">
    <citation type="journal article" date="2018" name="Elife">
        <title>Discovery and characterization of a prevalent human gut bacterial enzyme sufficient for the inactivation of a family of plant toxins.</title>
        <authorList>
            <person name="Koppel N."/>
            <person name="Bisanz J.E."/>
            <person name="Pandelia M.E."/>
            <person name="Turnbaugh P.J."/>
            <person name="Balskus E.P."/>
        </authorList>
    </citation>
    <scope>NUCLEOTIDE SEQUENCE [LARGE SCALE GENOMIC DNA]</scope>
    <source>
        <strain evidence="8 10">DSM 16107</strain>
    </source>
</reference>
<dbReference type="EMBL" id="PPTT01000007">
    <property type="protein sequence ID" value="RDB69904.1"/>
    <property type="molecule type" value="Genomic_DNA"/>
</dbReference>
<dbReference type="GO" id="GO:0003677">
    <property type="term" value="F:DNA binding"/>
    <property type="evidence" value="ECO:0007669"/>
    <property type="project" value="UniProtKB-KW"/>
</dbReference>
<dbReference type="InterPro" id="IPR036388">
    <property type="entry name" value="WH-like_DNA-bd_sf"/>
</dbReference>
<dbReference type="NCBIfam" id="TIGR02937">
    <property type="entry name" value="sigma70-ECF"/>
    <property type="match status" value="1"/>
</dbReference>
<evidence type="ECO:0000259" key="6">
    <source>
        <dbReference type="Pfam" id="PF04542"/>
    </source>
</evidence>
<evidence type="ECO:0000256" key="3">
    <source>
        <dbReference type="ARBA" id="ARBA00023082"/>
    </source>
</evidence>
<evidence type="ECO:0000256" key="2">
    <source>
        <dbReference type="ARBA" id="ARBA00023015"/>
    </source>
</evidence>
<evidence type="ECO:0000313" key="10">
    <source>
        <dbReference type="Proteomes" id="UP000253817"/>
    </source>
</evidence>
<evidence type="ECO:0000256" key="5">
    <source>
        <dbReference type="ARBA" id="ARBA00023163"/>
    </source>
</evidence>
<dbReference type="InterPro" id="IPR007627">
    <property type="entry name" value="RNA_pol_sigma70_r2"/>
</dbReference>
<feature type="domain" description="RNA polymerase sigma factor 70 region 4 type 2" evidence="7">
    <location>
        <begin position="130"/>
        <end position="180"/>
    </location>
</feature>
<name>A0A3N0IU59_9ACTN</name>
<dbReference type="GO" id="GO:0016987">
    <property type="term" value="F:sigma factor activity"/>
    <property type="evidence" value="ECO:0007669"/>
    <property type="project" value="UniProtKB-KW"/>
</dbReference>
<dbReference type="AlphaFoldDB" id="A0A3N0IU59"/>
<keyword evidence="2" id="KW-0805">Transcription regulation</keyword>
<evidence type="ECO:0000313" key="9">
    <source>
        <dbReference type="EMBL" id="RNM40531.1"/>
    </source>
</evidence>
<evidence type="ECO:0000256" key="1">
    <source>
        <dbReference type="ARBA" id="ARBA00010641"/>
    </source>
</evidence>
<organism evidence="9 11">
    <name type="scientific">Eggerthella sinensis</name>
    <dbReference type="NCBI Taxonomy" id="242230"/>
    <lineage>
        <taxon>Bacteria</taxon>
        <taxon>Bacillati</taxon>
        <taxon>Actinomycetota</taxon>
        <taxon>Coriobacteriia</taxon>
        <taxon>Eggerthellales</taxon>
        <taxon>Eggerthellaceae</taxon>
        <taxon>Eggerthella</taxon>
    </lineage>
</organism>
<dbReference type="InterPro" id="IPR013249">
    <property type="entry name" value="RNA_pol_sigma70_r4_t2"/>
</dbReference>
<protein>
    <submittedName>
        <fullName evidence="9">RNA polymerase subunit sigma-24</fullName>
    </submittedName>
</protein>
<evidence type="ECO:0000313" key="8">
    <source>
        <dbReference type="EMBL" id="RDB69904.1"/>
    </source>
</evidence>
<keyword evidence="10" id="KW-1185">Reference proteome</keyword>
<reference evidence="9" key="3">
    <citation type="journal article" date="2019" name="Microbiol. Resour. Announc.">
        <title>Draft Genome Sequences of Type Strains of Gordonibacter faecihominis, Paraeggerthella hongkongensis, Parvibacter caecicola,Slackia equolifaciens, Slackia faecicanis, and Slackia isoflavoniconvertens.</title>
        <authorList>
            <person name="Danylec N."/>
            <person name="Stoll D.A."/>
            <person name="Dotsch A."/>
            <person name="Huch M."/>
        </authorList>
    </citation>
    <scope>NUCLEOTIDE SEQUENCE</scope>
    <source>
        <strain evidence="9">DSM 16107</strain>
    </source>
</reference>
<dbReference type="EMBL" id="QICC01000076">
    <property type="protein sequence ID" value="RNM40531.1"/>
    <property type="molecule type" value="Genomic_DNA"/>
</dbReference>
<dbReference type="InterPro" id="IPR014284">
    <property type="entry name" value="RNA_pol_sigma-70_dom"/>
</dbReference>
<dbReference type="RefSeq" id="WP_114545769.1">
    <property type="nucleotide sequence ID" value="NZ_PPTT01000007.1"/>
</dbReference>
<proteinExistence type="inferred from homology"/>
<dbReference type="Proteomes" id="UP000253817">
    <property type="component" value="Unassembled WGS sequence"/>
</dbReference>
<feature type="domain" description="RNA polymerase sigma-70 region 2" evidence="6">
    <location>
        <begin position="19"/>
        <end position="86"/>
    </location>
</feature>
<dbReference type="InterPro" id="IPR013325">
    <property type="entry name" value="RNA_pol_sigma_r2"/>
</dbReference>
<dbReference type="SUPFAM" id="SSF88946">
    <property type="entry name" value="Sigma2 domain of RNA polymerase sigma factors"/>
    <property type="match status" value="1"/>
</dbReference>
<accession>A0A3N0IU59</accession>
<dbReference type="Gene3D" id="1.10.10.10">
    <property type="entry name" value="Winged helix-like DNA-binding domain superfamily/Winged helix DNA-binding domain"/>
    <property type="match status" value="1"/>
</dbReference>
<dbReference type="PANTHER" id="PTHR43133">
    <property type="entry name" value="RNA POLYMERASE ECF-TYPE SIGMA FACTO"/>
    <property type="match status" value="1"/>
</dbReference>
<dbReference type="SUPFAM" id="SSF88659">
    <property type="entry name" value="Sigma3 and sigma4 domains of RNA polymerase sigma factors"/>
    <property type="match status" value="1"/>
</dbReference>
<comment type="similarity">
    <text evidence="1">Belongs to the sigma-70 factor family. ECF subfamily.</text>
</comment>
<gene>
    <name evidence="8" type="ORF">C1876_05825</name>
    <name evidence="9" type="ORF">DMP09_13860</name>
</gene>
<keyword evidence="3" id="KW-0731">Sigma factor</keyword>
<dbReference type="PANTHER" id="PTHR43133:SF8">
    <property type="entry name" value="RNA POLYMERASE SIGMA FACTOR HI_1459-RELATED"/>
    <property type="match status" value="1"/>
</dbReference>
<dbReference type="GO" id="GO:0006352">
    <property type="term" value="P:DNA-templated transcription initiation"/>
    <property type="evidence" value="ECO:0007669"/>
    <property type="project" value="InterPro"/>
</dbReference>
<reference evidence="11" key="2">
    <citation type="submission" date="2018-05" db="EMBL/GenBank/DDBJ databases">
        <title>Genome Sequencing of selected type strains of the family Eggerthellaceae.</title>
        <authorList>
            <person name="Danylec N."/>
            <person name="Stoll D.A."/>
            <person name="Doetsch A."/>
            <person name="Huch M."/>
        </authorList>
    </citation>
    <scope>NUCLEOTIDE SEQUENCE [LARGE SCALE GENOMIC DNA]</scope>
    <source>
        <strain evidence="11">DSM 16107</strain>
    </source>
</reference>